<sequence>MARRAECGTQASVRVGFWCARGGVRVRGWSALVTKKPGLGWACWPRGAQAATKEVALDSLRVPECSTAPSVPSDQPPVAAFAADLARTTSVAGGEGQEAYVGEWRRTATTIAAEERCVRGQVCFGGVSWVKRLARLGRRKRCAVCSAASCSAASGCSAKQTRADQSRAARVQR</sequence>
<dbReference type="KEGG" id="bor:COCMIDRAFT_26778"/>
<proteinExistence type="predicted"/>
<dbReference type="RefSeq" id="XP_007688480.1">
    <property type="nucleotide sequence ID" value="XM_007690290.1"/>
</dbReference>
<accession>W6Z4W0</accession>
<dbReference type="EMBL" id="KI963993">
    <property type="protein sequence ID" value="EUC45015.1"/>
    <property type="molecule type" value="Genomic_DNA"/>
</dbReference>
<evidence type="ECO:0000313" key="2">
    <source>
        <dbReference type="Proteomes" id="UP000054032"/>
    </source>
</evidence>
<evidence type="ECO:0000313" key="1">
    <source>
        <dbReference type="EMBL" id="EUC45015.1"/>
    </source>
</evidence>
<dbReference type="HOGENOM" id="CLU_1547266_0_0_1"/>
<dbReference type="AlphaFoldDB" id="W6Z4W0"/>
<name>W6Z4W0_COCMI</name>
<organism evidence="1 2">
    <name type="scientific">Bipolaris oryzae ATCC 44560</name>
    <dbReference type="NCBI Taxonomy" id="930090"/>
    <lineage>
        <taxon>Eukaryota</taxon>
        <taxon>Fungi</taxon>
        <taxon>Dikarya</taxon>
        <taxon>Ascomycota</taxon>
        <taxon>Pezizomycotina</taxon>
        <taxon>Dothideomycetes</taxon>
        <taxon>Pleosporomycetidae</taxon>
        <taxon>Pleosporales</taxon>
        <taxon>Pleosporineae</taxon>
        <taxon>Pleosporaceae</taxon>
        <taxon>Bipolaris</taxon>
    </lineage>
</organism>
<keyword evidence="2" id="KW-1185">Reference proteome</keyword>
<gene>
    <name evidence="1" type="ORF">COCMIDRAFT_26778</name>
</gene>
<dbReference type="GeneID" id="19120997"/>
<dbReference type="OrthoDB" id="10658986at2759"/>
<protein>
    <submittedName>
        <fullName evidence="1">Uncharacterized protein</fullName>
    </submittedName>
</protein>
<reference evidence="1 2" key="1">
    <citation type="journal article" date="2013" name="PLoS Genet.">
        <title>Comparative genome structure, secondary metabolite, and effector coding capacity across Cochliobolus pathogens.</title>
        <authorList>
            <person name="Condon B.J."/>
            <person name="Leng Y."/>
            <person name="Wu D."/>
            <person name="Bushley K.E."/>
            <person name="Ohm R.A."/>
            <person name="Otillar R."/>
            <person name="Martin J."/>
            <person name="Schackwitz W."/>
            <person name="Grimwood J."/>
            <person name="MohdZainudin N."/>
            <person name="Xue C."/>
            <person name="Wang R."/>
            <person name="Manning V.A."/>
            <person name="Dhillon B."/>
            <person name="Tu Z.J."/>
            <person name="Steffenson B.J."/>
            <person name="Salamov A."/>
            <person name="Sun H."/>
            <person name="Lowry S."/>
            <person name="LaButti K."/>
            <person name="Han J."/>
            <person name="Copeland A."/>
            <person name="Lindquist E."/>
            <person name="Barry K."/>
            <person name="Schmutz J."/>
            <person name="Baker S.E."/>
            <person name="Ciuffetti L.M."/>
            <person name="Grigoriev I.V."/>
            <person name="Zhong S."/>
            <person name="Turgeon B.G."/>
        </authorList>
    </citation>
    <scope>NUCLEOTIDE SEQUENCE [LARGE SCALE GENOMIC DNA]</scope>
    <source>
        <strain evidence="1 2">ATCC 44560</strain>
    </source>
</reference>
<dbReference type="Proteomes" id="UP000054032">
    <property type="component" value="Unassembled WGS sequence"/>
</dbReference>